<evidence type="ECO:0000313" key="1">
    <source>
        <dbReference type="EMBL" id="KAH0550797.1"/>
    </source>
</evidence>
<name>A0AAV7IIQ9_COTGL</name>
<comment type="caution">
    <text evidence="1">The sequence shown here is derived from an EMBL/GenBank/DDBJ whole genome shotgun (WGS) entry which is preliminary data.</text>
</comment>
<dbReference type="EMBL" id="JAHXZJ010001864">
    <property type="protein sequence ID" value="KAH0550797.1"/>
    <property type="molecule type" value="Genomic_DNA"/>
</dbReference>
<gene>
    <name evidence="1" type="ORF">KQX54_020876</name>
</gene>
<dbReference type="Proteomes" id="UP000826195">
    <property type="component" value="Unassembled WGS sequence"/>
</dbReference>
<dbReference type="AlphaFoldDB" id="A0AAV7IIQ9"/>
<accession>A0AAV7IIQ9</accession>
<sequence>MVIFEGERRNGNNAGPLCESSAFHPRLPSRGHIGRSTPAKKTDNCYYHSVERLVRLDKWINVELQGNRSRGFDSEGEDIDFWLLLYLKASTRCLNYKQRT</sequence>
<evidence type="ECO:0000313" key="2">
    <source>
        <dbReference type="Proteomes" id="UP000826195"/>
    </source>
</evidence>
<reference evidence="1 2" key="1">
    <citation type="journal article" date="2021" name="J. Hered.">
        <title>A chromosome-level genome assembly of the parasitoid wasp, Cotesia glomerata (Hymenoptera: Braconidae).</title>
        <authorList>
            <person name="Pinto B.J."/>
            <person name="Weis J.J."/>
            <person name="Gamble T."/>
            <person name="Ode P.J."/>
            <person name="Paul R."/>
            <person name="Zaspel J.M."/>
        </authorList>
    </citation>
    <scope>NUCLEOTIDE SEQUENCE [LARGE SCALE GENOMIC DNA]</scope>
    <source>
        <strain evidence="1">CgM1</strain>
    </source>
</reference>
<protein>
    <submittedName>
        <fullName evidence="1">Uncharacterized protein</fullName>
    </submittedName>
</protein>
<keyword evidence="2" id="KW-1185">Reference proteome</keyword>
<proteinExistence type="predicted"/>
<organism evidence="1 2">
    <name type="scientific">Cotesia glomerata</name>
    <name type="common">Lepidopteran parasitic wasp</name>
    <name type="synonym">Apanteles glomeratus</name>
    <dbReference type="NCBI Taxonomy" id="32391"/>
    <lineage>
        <taxon>Eukaryota</taxon>
        <taxon>Metazoa</taxon>
        <taxon>Ecdysozoa</taxon>
        <taxon>Arthropoda</taxon>
        <taxon>Hexapoda</taxon>
        <taxon>Insecta</taxon>
        <taxon>Pterygota</taxon>
        <taxon>Neoptera</taxon>
        <taxon>Endopterygota</taxon>
        <taxon>Hymenoptera</taxon>
        <taxon>Apocrita</taxon>
        <taxon>Ichneumonoidea</taxon>
        <taxon>Braconidae</taxon>
        <taxon>Microgastrinae</taxon>
        <taxon>Cotesia</taxon>
    </lineage>
</organism>